<gene>
    <name evidence="1" type="ORF">MUK42_11555</name>
</gene>
<sequence length="134" mass="14927">MEYEGRKECLKGKVLRESGPELISQTDAKKERYQSEYVRPTKTPLNPRRYSQAFGSNVAAGPPPPLRYNAAPASLLGCHRYDRHSLVAATPSLDRRCYAAPSLPIFFAISSCLSHSSSPTFDKALLKPIKMDKK</sequence>
<dbReference type="Proteomes" id="UP001055439">
    <property type="component" value="Chromosome 7"/>
</dbReference>
<keyword evidence="2" id="KW-1185">Reference proteome</keyword>
<name>A0A9E7KK63_9LILI</name>
<dbReference type="OrthoDB" id="10595141at2759"/>
<protein>
    <submittedName>
        <fullName evidence="1">Uncharacterized protein</fullName>
    </submittedName>
</protein>
<accession>A0A9E7KK63</accession>
<organism evidence="1 2">
    <name type="scientific">Musa troglodytarum</name>
    <name type="common">fe'i banana</name>
    <dbReference type="NCBI Taxonomy" id="320322"/>
    <lineage>
        <taxon>Eukaryota</taxon>
        <taxon>Viridiplantae</taxon>
        <taxon>Streptophyta</taxon>
        <taxon>Embryophyta</taxon>
        <taxon>Tracheophyta</taxon>
        <taxon>Spermatophyta</taxon>
        <taxon>Magnoliopsida</taxon>
        <taxon>Liliopsida</taxon>
        <taxon>Zingiberales</taxon>
        <taxon>Musaceae</taxon>
        <taxon>Musa</taxon>
    </lineage>
</organism>
<dbReference type="EMBL" id="CP097509">
    <property type="protein sequence ID" value="URE21742.1"/>
    <property type="molecule type" value="Genomic_DNA"/>
</dbReference>
<dbReference type="AlphaFoldDB" id="A0A9E7KK63"/>
<evidence type="ECO:0000313" key="2">
    <source>
        <dbReference type="Proteomes" id="UP001055439"/>
    </source>
</evidence>
<reference evidence="1" key="1">
    <citation type="submission" date="2022-05" db="EMBL/GenBank/DDBJ databases">
        <title>The Musa troglodytarum L. genome provides insights into the mechanism of non-climacteric behaviour and enrichment of carotenoids.</title>
        <authorList>
            <person name="Wang J."/>
        </authorList>
    </citation>
    <scope>NUCLEOTIDE SEQUENCE</scope>
    <source>
        <tissue evidence="1">Leaf</tissue>
    </source>
</reference>
<proteinExistence type="predicted"/>
<evidence type="ECO:0000313" key="1">
    <source>
        <dbReference type="EMBL" id="URE21742.1"/>
    </source>
</evidence>